<reference evidence="6 7" key="1">
    <citation type="submission" date="2024-03" db="EMBL/GenBank/DDBJ databases">
        <title>Human intestinal bacterial collection.</title>
        <authorList>
            <person name="Pauvert C."/>
            <person name="Hitch T.C.A."/>
            <person name="Clavel T."/>
        </authorList>
    </citation>
    <scope>NUCLEOTIDE SEQUENCE [LARGE SCALE GENOMIC DNA]</scope>
    <source>
        <strain evidence="6 7">CLA-JM-H44</strain>
    </source>
</reference>
<protein>
    <recommendedName>
        <fullName evidence="2">protein-tyrosine-phosphatase</fullName>
        <ecNumber evidence="2">3.1.3.48</ecNumber>
    </recommendedName>
</protein>
<keyword evidence="4" id="KW-0904">Protein phosphatase</keyword>
<proteinExistence type="inferred from homology"/>
<evidence type="ECO:0000256" key="4">
    <source>
        <dbReference type="ARBA" id="ARBA00022912"/>
    </source>
</evidence>
<sequence>MYVDFHSHLLPRADHGCQTTRESMAMLQTELAHKIETVVVSPHFYLKQNSIEEFLARRKKARARLEEVITERGKPVPQIRTAAEVQLSTGVSELEGLDRLCIEGTRFILIELPYTFWGRAVFRSLDQVMEEHKLRPIIAHLERFPAENSRDLLRRYADSDLIIQINGYSLVQMFTRRRSLSILRCGMPIVLGSDCHGDRDNILDLAKAYRMAEEYLGKETLLAPIARVFGEEKNRTGQTQ</sequence>
<dbReference type="InterPro" id="IPR016195">
    <property type="entry name" value="Pol/histidinol_Pase-like"/>
</dbReference>
<evidence type="ECO:0000313" key="6">
    <source>
        <dbReference type="EMBL" id="MEQ2440293.1"/>
    </source>
</evidence>
<dbReference type="SUPFAM" id="SSF89550">
    <property type="entry name" value="PHP domain-like"/>
    <property type="match status" value="1"/>
</dbReference>
<dbReference type="GO" id="GO:0004725">
    <property type="term" value="F:protein tyrosine phosphatase activity"/>
    <property type="evidence" value="ECO:0007669"/>
    <property type="project" value="UniProtKB-EC"/>
</dbReference>
<keyword evidence="7" id="KW-1185">Reference proteome</keyword>
<dbReference type="PANTHER" id="PTHR39181:SF1">
    <property type="entry name" value="TYROSINE-PROTEIN PHOSPHATASE YWQE"/>
    <property type="match status" value="1"/>
</dbReference>
<dbReference type="Pfam" id="PF19567">
    <property type="entry name" value="CpsB_CapC"/>
    <property type="match status" value="1"/>
</dbReference>
<dbReference type="Gene3D" id="3.20.20.140">
    <property type="entry name" value="Metal-dependent hydrolases"/>
    <property type="match status" value="1"/>
</dbReference>
<dbReference type="PANTHER" id="PTHR39181">
    <property type="entry name" value="TYROSINE-PROTEIN PHOSPHATASE YWQE"/>
    <property type="match status" value="1"/>
</dbReference>
<gene>
    <name evidence="6" type="ORF">WMO26_05565</name>
</gene>
<name>A0ABV1E2M7_9FIRM</name>
<dbReference type="EC" id="3.1.3.48" evidence="2"/>
<dbReference type="EMBL" id="JBBMFD010000006">
    <property type="protein sequence ID" value="MEQ2440293.1"/>
    <property type="molecule type" value="Genomic_DNA"/>
</dbReference>
<comment type="catalytic activity">
    <reaction evidence="5">
        <text>O-phospho-L-tyrosyl-[protein] + H2O = L-tyrosyl-[protein] + phosphate</text>
        <dbReference type="Rhea" id="RHEA:10684"/>
        <dbReference type="Rhea" id="RHEA-COMP:10136"/>
        <dbReference type="Rhea" id="RHEA-COMP:20101"/>
        <dbReference type="ChEBI" id="CHEBI:15377"/>
        <dbReference type="ChEBI" id="CHEBI:43474"/>
        <dbReference type="ChEBI" id="CHEBI:46858"/>
        <dbReference type="ChEBI" id="CHEBI:61978"/>
        <dbReference type="EC" id="3.1.3.48"/>
    </reaction>
</comment>
<evidence type="ECO:0000256" key="3">
    <source>
        <dbReference type="ARBA" id="ARBA00022801"/>
    </source>
</evidence>
<comment type="caution">
    <text evidence="6">The sequence shown here is derived from an EMBL/GenBank/DDBJ whole genome shotgun (WGS) entry which is preliminary data.</text>
</comment>
<accession>A0ABV1E2M7</accession>
<evidence type="ECO:0000313" key="7">
    <source>
        <dbReference type="Proteomes" id="UP001489509"/>
    </source>
</evidence>
<evidence type="ECO:0000256" key="2">
    <source>
        <dbReference type="ARBA" id="ARBA00013064"/>
    </source>
</evidence>
<keyword evidence="3 6" id="KW-0378">Hydrolase</keyword>
<evidence type="ECO:0000256" key="1">
    <source>
        <dbReference type="ARBA" id="ARBA00005750"/>
    </source>
</evidence>
<dbReference type="Proteomes" id="UP001489509">
    <property type="component" value="Unassembled WGS sequence"/>
</dbReference>
<evidence type="ECO:0000256" key="5">
    <source>
        <dbReference type="ARBA" id="ARBA00051722"/>
    </source>
</evidence>
<dbReference type="RefSeq" id="WP_349218762.1">
    <property type="nucleotide sequence ID" value="NZ_JBBMFD010000006.1"/>
</dbReference>
<comment type="similarity">
    <text evidence="1">Belongs to the metallo-dependent hydrolases superfamily. CpsB/CapC family.</text>
</comment>
<organism evidence="6 7">
    <name type="scientific">Solibaculum intestinale</name>
    <dbReference type="NCBI Taxonomy" id="3133165"/>
    <lineage>
        <taxon>Bacteria</taxon>
        <taxon>Bacillati</taxon>
        <taxon>Bacillota</taxon>
        <taxon>Clostridia</taxon>
        <taxon>Eubacteriales</taxon>
        <taxon>Oscillospiraceae</taxon>
        <taxon>Solibaculum</taxon>
    </lineage>
</organism>
<dbReference type="InterPro" id="IPR016667">
    <property type="entry name" value="Caps_polysacc_synth_CpsB/CapC"/>
</dbReference>